<dbReference type="InterPro" id="IPR036282">
    <property type="entry name" value="Glutathione-S-Trfase_C_sf"/>
</dbReference>
<feature type="domain" description="Glutathione S-transferase C-terminal" evidence="2">
    <location>
        <begin position="161"/>
        <end position="204"/>
    </location>
</feature>
<dbReference type="AlphaFoldDB" id="A0A511HI52"/>
<proteinExistence type="predicted"/>
<sequence>MTWTLIGEAASPWSEKARWALDHHRLAYAYREHYPLIGELSLRLRARRLKGRVSTPMLLTPEGPLIDSFHIARYADAHGSAPTLFPAEHAEEIAAWNARSEAALGAARVRYLDRLANDRAAKLEQQPPAFPGFVRQLSVPAVDFAMAFLRRKYGMPDSTAAEATLVFELEALQRALAGGKRHLVANRLTYADLAMAVTLQFVSPVDGEHLAVGPATRAAGFHPQLCTRYPDIVAWRDALYARHRRSEQPAEPIRE</sequence>
<feature type="domain" description="GST N-terminal" evidence="1">
    <location>
        <begin position="5"/>
        <end position="78"/>
    </location>
</feature>
<dbReference type="Gene3D" id="1.20.1050.10">
    <property type="match status" value="1"/>
</dbReference>
<evidence type="ECO:0000313" key="4">
    <source>
        <dbReference type="EMBL" id="SDE56606.1"/>
    </source>
</evidence>
<dbReference type="InterPro" id="IPR004045">
    <property type="entry name" value="Glutathione_S-Trfase_N"/>
</dbReference>
<dbReference type="RefSeq" id="WP_090491775.1">
    <property type="nucleotide sequence ID" value="NZ_BJVY01000032.1"/>
</dbReference>
<reference evidence="3 6" key="2">
    <citation type="submission" date="2019-07" db="EMBL/GenBank/DDBJ databases">
        <title>Whole genome shotgun sequence of Myxococcus virescens NBRC 100334.</title>
        <authorList>
            <person name="Hosoyama A."/>
            <person name="Uohara A."/>
            <person name="Ohji S."/>
            <person name="Ichikawa N."/>
        </authorList>
    </citation>
    <scope>NUCLEOTIDE SEQUENCE [LARGE SCALE GENOMIC DNA]</scope>
    <source>
        <strain evidence="3 6">NBRC 100334</strain>
    </source>
</reference>
<evidence type="ECO:0000259" key="1">
    <source>
        <dbReference type="Pfam" id="PF13417"/>
    </source>
</evidence>
<organism evidence="3 6">
    <name type="scientific">Myxococcus virescens</name>
    <dbReference type="NCBI Taxonomy" id="83456"/>
    <lineage>
        <taxon>Bacteria</taxon>
        <taxon>Pseudomonadati</taxon>
        <taxon>Myxococcota</taxon>
        <taxon>Myxococcia</taxon>
        <taxon>Myxococcales</taxon>
        <taxon>Cystobacterineae</taxon>
        <taxon>Myxococcaceae</taxon>
        <taxon>Myxococcus</taxon>
    </lineage>
</organism>
<comment type="caution">
    <text evidence="3">The sequence shown here is derived from an EMBL/GenBank/DDBJ whole genome shotgun (WGS) entry which is preliminary data.</text>
</comment>
<dbReference type="InterPro" id="IPR004046">
    <property type="entry name" value="GST_C"/>
</dbReference>
<evidence type="ECO:0000313" key="5">
    <source>
        <dbReference type="Proteomes" id="UP000198717"/>
    </source>
</evidence>
<dbReference type="Gene3D" id="3.40.30.10">
    <property type="entry name" value="Glutaredoxin"/>
    <property type="match status" value="1"/>
</dbReference>
<evidence type="ECO:0000313" key="3">
    <source>
        <dbReference type="EMBL" id="GEL73256.1"/>
    </source>
</evidence>
<dbReference type="Pfam" id="PF13417">
    <property type="entry name" value="GST_N_3"/>
    <property type="match status" value="1"/>
</dbReference>
<dbReference type="InterPro" id="IPR036249">
    <property type="entry name" value="Thioredoxin-like_sf"/>
</dbReference>
<evidence type="ECO:0000313" key="6">
    <source>
        <dbReference type="Proteomes" id="UP000321224"/>
    </source>
</evidence>
<name>A0A511HI52_9BACT</name>
<dbReference type="Proteomes" id="UP000198717">
    <property type="component" value="Unassembled WGS sequence"/>
</dbReference>
<dbReference type="CDD" id="cd00570">
    <property type="entry name" value="GST_N_family"/>
    <property type="match status" value="1"/>
</dbReference>
<dbReference type="SUPFAM" id="SSF47616">
    <property type="entry name" value="GST C-terminal domain-like"/>
    <property type="match status" value="1"/>
</dbReference>
<dbReference type="Pfam" id="PF14497">
    <property type="entry name" value="GST_C_3"/>
    <property type="match status" value="1"/>
</dbReference>
<dbReference type="SUPFAM" id="SSF52833">
    <property type="entry name" value="Thioredoxin-like"/>
    <property type="match status" value="1"/>
</dbReference>
<gene>
    <name evidence="3" type="ORF">MVI01_50400</name>
    <name evidence="4" type="ORF">SAMN04488504_108275</name>
</gene>
<dbReference type="Proteomes" id="UP000321224">
    <property type="component" value="Unassembled WGS sequence"/>
</dbReference>
<protein>
    <submittedName>
        <fullName evidence="4">Glutathione S-transferase</fullName>
    </submittedName>
</protein>
<dbReference type="EMBL" id="BJVY01000032">
    <property type="protein sequence ID" value="GEL73256.1"/>
    <property type="molecule type" value="Genomic_DNA"/>
</dbReference>
<accession>A0A511HI52</accession>
<reference evidence="4 5" key="1">
    <citation type="submission" date="2016-10" db="EMBL/GenBank/DDBJ databases">
        <authorList>
            <person name="Varghese N."/>
            <person name="Submissions S."/>
        </authorList>
    </citation>
    <scope>NUCLEOTIDE SEQUENCE [LARGE SCALE GENOMIC DNA]</scope>
    <source>
        <strain evidence="4 5">DSM 2260</strain>
    </source>
</reference>
<dbReference type="EMBL" id="FNAJ01000008">
    <property type="protein sequence ID" value="SDE56606.1"/>
    <property type="molecule type" value="Genomic_DNA"/>
</dbReference>
<keyword evidence="5" id="KW-1185">Reference proteome</keyword>
<evidence type="ECO:0000259" key="2">
    <source>
        <dbReference type="Pfam" id="PF14497"/>
    </source>
</evidence>